<evidence type="ECO:0000313" key="3">
    <source>
        <dbReference type="Proteomes" id="UP000199167"/>
    </source>
</evidence>
<dbReference type="EMBL" id="FOIZ01000001">
    <property type="protein sequence ID" value="SEW04772.1"/>
    <property type="molecule type" value="Genomic_DNA"/>
</dbReference>
<name>A0A1I0NUY7_9RHOB</name>
<gene>
    <name evidence="2" type="ORF">SAMN04488515_0807</name>
</gene>
<accession>A0A1I0NUY7</accession>
<keyword evidence="3" id="KW-1185">Reference proteome</keyword>
<keyword evidence="1" id="KW-1133">Transmembrane helix</keyword>
<keyword evidence="1" id="KW-0812">Transmembrane</keyword>
<evidence type="ECO:0000313" key="2">
    <source>
        <dbReference type="EMBL" id="SEW04772.1"/>
    </source>
</evidence>
<dbReference type="AlphaFoldDB" id="A0A1I0NUY7"/>
<evidence type="ECO:0000256" key="1">
    <source>
        <dbReference type="SAM" id="Phobius"/>
    </source>
</evidence>
<dbReference type="Proteomes" id="UP000199167">
    <property type="component" value="Unassembled WGS sequence"/>
</dbReference>
<feature type="transmembrane region" description="Helical" evidence="1">
    <location>
        <begin position="6"/>
        <end position="26"/>
    </location>
</feature>
<protein>
    <submittedName>
        <fullName evidence="2">Uncharacterized protein</fullName>
    </submittedName>
</protein>
<reference evidence="2 3" key="1">
    <citation type="submission" date="2016-10" db="EMBL/GenBank/DDBJ databases">
        <authorList>
            <person name="de Groot N.N."/>
        </authorList>
    </citation>
    <scope>NUCLEOTIDE SEQUENCE [LARGE SCALE GENOMIC DNA]</scope>
    <source>
        <strain evidence="2 3">DSM 17925</strain>
    </source>
</reference>
<proteinExistence type="predicted"/>
<organism evidence="2 3">
    <name type="scientific">Cognatiyoonia koreensis</name>
    <dbReference type="NCBI Taxonomy" id="364200"/>
    <lineage>
        <taxon>Bacteria</taxon>
        <taxon>Pseudomonadati</taxon>
        <taxon>Pseudomonadota</taxon>
        <taxon>Alphaproteobacteria</taxon>
        <taxon>Rhodobacterales</taxon>
        <taxon>Paracoccaceae</taxon>
        <taxon>Cognatiyoonia</taxon>
    </lineage>
</organism>
<sequence>MSPHLARIFRWVGLGLLILLIGLGLYRANDRYERGMLYPWVEALVMPENPYDGVYVIDPALLDQEPLKGNILATRARGIEEPRIMIDRYRLRTVGYLIDTPVSFNSAEICLDRAKMRMYFSRRISGYCRSEDIGENLGFTLEARGDGRLTCIDCNTAAMPLNWIRIGDLP</sequence>
<dbReference type="STRING" id="364200.SAMN04488515_0807"/>
<keyword evidence="1" id="KW-0472">Membrane</keyword>